<organism evidence="2 3">
    <name type="scientific">Profundibacter amoris</name>
    <dbReference type="NCBI Taxonomy" id="2171755"/>
    <lineage>
        <taxon>Bacteria</taxon>
        <taxon>Pseudomonadati</taxon>
        <taxon>Pseudomonadota</taxon>
        <taxon>Alphaproteobacteria</taxon>
        <taxon>Rhodobacterales</taxon>
        <taxon>Paracoccaceae</taxon>
        <taxon>Profundibacter</taxon>
    </lineage>
</organism>
<dbReference type="OrthoDB" id="6293260at2"/>
<protein>
    <submittedName>
        <fullName evidence="2">N-acetyltransferase</fullName>
    </submittedName>
</protein>
<dbReference type="SUPFAM" id="SSF55729">
    <property type="entry name" value="Acyl-CoA N-acyltransferases (Nat)"/>
    <property type="match status" value="1"/>
</dbReference>
<dbReference type="PANTHER" id="PTHR43792">
    <property type="entry name" value="GNAT FAMILY, PUTATIVE (AFU_ORTHOLOGUE AFUA_3G00765)-RELATED-RELATED"/>
    <property type="match status" value="1"/>
</dbReference>
<dbReference type="PANTHER" id="PTHR43792:SF1">
    <property type="entry name" value="N-ACETYLTRANSFERASE DOMAIN-CONTAINING PROTEIN"/>
    <property type="match status" value="1"/>
</dbReference>
<reference evidence="2 3" key="1">
    <citation type="submission" date="2018-09" db="EMBL/GenBank/DDBJ databases">
        <title>Profundibacter amoris BAR1 gen. nov., sp. nov., a new member of the Roseobacter clade isolated at Lokis Castle Vent Field on the Arctic Mid-Oceanic Ridge.</title>
        <authorList>
            <person name="Le Moine Bauer S."/>
            <person name="Sjoeberg A.G."/>
            <person name="L'Haridon S."/>
            <person name="Stokke R."/>
            <person name="Roalkvam I."/>
            <person name="Steen I.H."/>
            <person name="Dahle H."/>
        </authorList>
    </citation>
    <scope>NUCLEOTIDE SEQUENCE [LARGE SCALE GENOMIC DNA]</scope>
    <source>
        <strain evidence="2 3">BAR1</strain>
    </source>
</reference>
<dbReference type="Pfam" id="PF13302">
    <property type="entry name" value="Acetyltransf_3"/>
    <property type="match status" value="1"/>
</dbReference>
<dbReference type="EMBL" id="CP032125">
    <property type="protein sequence ID" value="AXX99323.1"/>
    <property type="molecule type" value="Genomic_DNA"/>
</dbReference>
<evidence type="ECO:0000259" key="1">
    <source>
        <dbReference type="PROSITE" id="PS51186"/>
    </source>
</evidence>
<dbReference type="AlphaFoldDB" id="A0A347UKE5"/>
<gene>
    <name evidence="2" type="ORF">BAR1_16120</name>
</gene>
<dbReference type="PROSITE" id="PS51186">
    <property type="entry name" value="GNAT"/>
    <property type="match status" value="1"/>
</dbReference>
<feature type="domain" description="N-acetyltransferase" evidence="1">
    <location>
        <begin position="13"/>
        <end position="174"/>
    </location>
</feature>
<evidence type="ECO:0000313" key="3">
    <source>
        <dbReference type="Proteomes" id="UP000261704"/>
    </source>
</evidence>
<keyword evidence="2" id="KW-0808">Transferase</keyword>
<dbReference type="Gene3D" id="3.40.630.30">
    <property type="match status" value="1"/>
</dbReference>
<dbReference type="KEGG" id="pamo:BAR1_16120"/>
<dbReference type="InterPro" id="IPR000182">
    <property type="entry name" value="GNAT_dom"/>
</dbReference>
<keyword evidence="3" id="KW-1185">Reference proteome</keyword>
<dbReference type="RefSeq" id="WP_118943975.1">
    <property type="nucleotide sequence ID" value="NZ_CP032125.1"/>
</dbReference>
<accession>A0A347UKE5</accession>
<sequence>MTLTIPTLETERLILRGPVAEDFEPLAEFFADTERSAGFGDTASRSEAWRWFASSIGHWQLRGYGYFTVVTKTDNRPCGIVGIWNPEGWPEPEIGWVVFRNAEGKGYAYEAALAVREHAYGEMGFTTMTSNIVPDNVRSIALAERLGCVLDRVYENEQMGTTRMYRHPAPEALS</sequence>
<dbReference type="Proteomes" id="UP000261704">
    <property type="component" value="Chromosome"/>
</dbReference>
<proteinExistence type="predicted"/>
<evidence type="ECO:0000313" key="2">
    <source>
        <dbReference type="EMBL" id="AXX99323.1"/>
    </source>
</evidence>
<dbReference type="GO" id="GO:0016747">
    <property type="term" value="F:acyltransferase activity, transferring groups other than amino-acyl groups"/>
    <property type="evidence" value="ECO:0007669"/>
    <property type="project" value="InterPro"/>
</dbReference>
<name>A0A347UKE5_9RHOB</name>
<dbReference type="InterPro" id="IPR016181">
    <property type="entry name" value="Acyl_CoA_acyltransferase"/>
</dbReference>
<dbReference type="InterPro" id="IPR051531">
    <property type="entry name" value="N-acetyltransferase"/>
</dbReference>